<name>A0A1H3SD34_9BACI</name>
<organism evidence="1 2">
    <name type="scientific">Evansella caseinilytica</name>
    <dbReference type="NCBI Taxonomy" id="1503961"/>
    <lineage>
        <taxon>Bacteria</taxon>
        <taxon>Bacillati</taxon>
        <taxon>Bacillota</taxon>
        <taxon>Bacilli</taxon>
        <taxon>Bacillales</taxon>
        <taxon>Bacillaceae</taxon>
        <taxon>Evansella</taxon>
    </lineage>
</organism>
<proteinExistence type="predicted"/>
<dbReference type="Proteomes" id="UP000198935">
    <property type="component" value="Unassembled WGS sequence"/>
</dbReference>
<keyword evidence="2" id="KW-1185">Reference proteome</keyword>
<sequence length="62" mass="6976">MCRFSSICFFRIVEKYVFKKILLFIHTSMNSLDVKKIDAVGIVPGFKGEQPLFVAVVGAYSS</sequence>
<reference evidence="2" key="1">
    <citation type="submission" date="2016-10" db="EMBL/GenBank/DDBJ databases">
        <authorList>
            <person name="Varghese N."/>
            <person name="Submissions S."/>
        </authorList>
    </citation>
    <scope>NUCLEOTIDE SEQUENCE [LARGE SCALE GENOMIC DNA]</scope>
    <source>
        <strain evidence="2">SP</strain>
    </source>
</reference>
<gene>
    <name evidence="1" type="ORF">SAMN05421736_110130</name>
</gene>
<dbReference type="AlphaFoldDB" id="A0A1H3SD34"/>
<dbReference type="STRING" id="1503961.SAMN05421736_110130"/>
<accession>A0A1H3SD34</accession>
<dbReference type="EMBL" id="FNPI01000010">
    <property type="protein sequence ID" value="SDZ35505.1"/>
    <property type="molecule type" value="Genomic_DNA"/>
</dbReference>
<evidence type="ECO:0000313" key="1">
    <source>
        <dbReference type="EMBL" id="SDZ35505.1"/>
    </source>
</evidence>
<evidence type="ECO:0000313" key="2">
    <source>
        <dbReference type="Proteomes" id="UP000198935"/>
    </source>
</evidence>
<protein>
    <submittedName>
        <fullName evidence="1">Uncharacterized protein</fullName>
    </submittedName>
</protein>